<reference evidence="2" key="1">
    <citation type="submission" date="2021-01" db="EMBL/GenBank/DDBJ databases">
        <authorList>
            <consortium name="Genoscope - CEA"/>
            <person name="William W."/>
        </authorList>
    </citation>
    <scope>NUCLEOTIDE SEQUENCE</scope>
</reference>
<protein>
    <submittedName>
        <fullName evidence="2">(rape) hypothetical protein</fullName>
    </submittedName>
</protein>
<name>A0A816I9L5_BRANA</name>
<proteinExistence type="predicted"/>
<feature type="signal peptide" evidence="1">
    <location>
        <begin position="1"/>
        <end position="17"/>
    </location>
</feature>
<feature type="chain" id="PRO_5033015671" evidence="1">
    <location>
        <begin position="18"/>
        <end position="119"/>
    </location>
</feature>
<organism evidence="2">
    <name type="scientific">Brassica napus</name>
    <name type="common">Rape</name>
    <dbReference type="NCBI Taxonomy" id="3708"/>
    <lineage>
        <taxon>Eukaryota</taxon>
        <taxon>Viridiplantae</taxon>
        <taxon>Streptophyta</taxon>
        <taxon>Embryophyta</taxon>
        <taxon>Tracheophyta</taxon>
        <taxon>Spermatophyta</taxon>
        <taxon>Magnoliopsida</taxon>
        <taxon>eudicotyledons</taxon>
        <taxon>Gunneridae</taxon>
        <taxon>Pentapetalae</taxon>
        <taxon>rosids</taxon>
        <taxon>malvids</taxon>
        <taxon>Brassicales</taxon>
        <taxon>Brassicaceae</taxon>
        <taxon>Brassiceae</taxon>
        <taxon>Brassica</taxon>
    </lineage>
</organism>
<gene>
    <name evidence="2" type="ORF">DARMORV10_C03P31220.1</name>
</gene>
<keyword evidence="1" id="KW-0732">Signal</keyword>
<dbReference type="AlphaFoldDB" id="A0A816I9L5"/>
<sequence>MIPTVVWWLVPWGLASAILEWFEKLCHLWLGPLCRSRVLTFVGFRTCFGQVFDISRGMYPSVSLFQFLLRVSSGVKLRRAWMIALGSLMWTRASCVLLIESFRARFGEETWVEMSYPSA</sequence>
<dbReference type="EMBL" id="HG994367">
    <property type="protein sequence ID" value="CAF1701576.1"/>
    <property type="molecule type" value="Genomic_DNA"/>
</dbReference>
<evidence type="ECO:0000313" key="2">
    <source>
        <dbReference type="EMBL" id="CAF1701576.1"/>
    </source>
</evidence>
<dbReference type="Proteomes" id="UP001295469">
    <property type="component" value="Chromosome C03"/>
</dbReference>
<evidence type="ECO:0000256" key="1">
    <source>
        <dbReference type="SAM" id="SignalP"/>
    </source>
</evidence>
<accession>A0A816I9L5</accession>